<keyword evidence="1" id="KW-0472">Membrane</keyword>
<dbReference type="Proteomes" id="UP000799421">
    <property type="component" value="Unassembled WGS sequence"/>
</dbReference>
<feature type="transmembrane region" description="Helical" evidence="1">
    <location>
        <begin position="34"/>
        <end position="53"/>
    </location>
</feature>
<feature type="transmembrane region" description="Helical" evidence="1">
    <location>
        <begin position="140"/>
        <end position="164"/>
    </location>
</feature>
<dbReference type="OrthoDB" id="3357002at2759"/>
<proteinExistence type="predicted"/>
<dbReference type="EMBL" id="MU005970">
    <property type="protein sequence ID" value="KAF2861810.1"/>
    <property type="molecule type" value="Genomic_DNA"/>
</dbReference>
<feature type="transmembrane region" description="Helical" evidence="1">
    <location>
        <begin position="226"/>
        <end position="251"/>
    </location>
</feature>
<protein>
    <submittedName>
        <fullName evidence="2">Uncharacterized protein</fullName>
    </submittedName>
</protein>
<dbReference type="Pfam" id="PF11309">
    <property type="entry name" value="DUF3112"/>
    <property type="match status" value="1"/>
</dbReference>
<feature type="transmembrane region" description="Helical" evidence="1">
    <location>
        <begin position="94"/>
        <end position="119"/>
    </location>
</feature>
<keyword evidence="1" id="KW-1133">Transmembrane helix</keyword>
<dbReference type="PANTHER" id="PTHR35184">
    <property type="entry name" value="YALI0C10208P"/>
    <property type="match status" value="1"/>
</dbReference>
<reference evidence="2" key="1">
    <citation type="journal article" date="2020" name="Stud. Mycol.">
        <title>101 Dothideomycetes genomes: a test case for predicting lifestyles and emergence of pathogens.</title>
        <authorList>
            <person name="Haridas S."/>
            <person name="Albert R."/>
            <person name="Binder M."/>
            <person name="Bloem J."/>
            <person name="Labutti K."/>
            <person name="Salamov A."/>
            <person name="Andreopoulos B."/>
            <person name="Baker S."/>
            <person name="Barry K."/>
            <person name="Bills G."/>
            <person name="Bluhm B."/>
            <person name="Cannon C."/>
            <person name="Castanera R."/>
            <person name="Culley D."/>
            <person name="Daum C."/>
            <person name="Ezra D."/>
            <person name="Gonzalez J."/>
            <person name="Henrissat B."/>
            <person name="Kuo A."/>
            <person name="Liang C."/>
            <person name="Lipzen A."/>
            <person name="Lutzoni F."/>
            <person name="Magnuson J."/>
            <person name="Mondo S."/>
            <person name="Nolan M."/>
            <person name="Ohm R."/>
            <person name="Pangilinan J."/>
            <person name="Park H.-J."/>
            <person name="Ramirez L."/>
            <person name="Alfaro M."/>
            <person name="Sun H."/>
            <person name="Tritt A."/>
            <person name="Yoshinaga Y."/>
            <person name="Zwiers L.-H."/>
            <person name="Turgeon B."/>
            <person name="Goodwin S."/>
            <person name="Spatafora J."/>
            <person name="Crous P."/>
            <person name="Grigoriev I."/>
        </authorList>
    </citation>
    <scope>NUCLEOTIDE SEQUENCE</scope>
    <source>
        <strain evidence="2">CBS 480.64</strain>
    </source>
</reference>
<feature type="transmembrane region" description="Helical" evidence="1">
    <location>
        <begin position="65"/>
        <end position="88"/>
    </location>
</feature>
<feature type="transmembrane region" description="Helical" evidence="1">
    <location>
        <begin position="184"/>
        <end position="205"/>
    </location>
</feature>
<dbReference type="InterPro" id="IPR021460">
    <property type="entry name" value="DUF3112"/>
</dbReference>
<keyword evidence="1" id="KW-0812">Transmembrane</keyword>
<dbReference type="PANTHER" id="PTHR35184:SF1">
    <property type="entry name" value="INTEGRAL MEMBRANE PROTEIN"/>
    <property type="match status" value="1"/>
</dbReference>
<keyword evidence="3" id="KW-1185">Reference proteome</keyword>
<dbReference type="AlphaFoldDB" id="A0A6A7C2S8"/>
<evidence type="ECO:0000256" key="1">
    <source>
        <dbReference type="SAM" id="Phobius"/>
    </source>
</evidence>
<evidence type="ECO:0000313" key="2">
    <source>
        <dbReference type="EMBL" id="KAF2861810.1"/>
    </source>
</evidence>
<sequence>MSHLPGTGPAAIHGTPYPPHAQTLGGTPALVPDVPINAVFLGLFLLAGTLHLATLQTNHQRGRTFGVSTLMVVFCAIRVVSMSVRVIWSSFPHIVGLGIAAIALIYAGVAFPLIANLIFTLRILRAQHPHLGWSRVVSMGFNALIATIVATDLLMMIVVIYAFFTHSIGSWKAVRIIQLYGETFFAATAFLPIMTVLVSTIGRGSSRARTRRPIDRFGAGRMRHKILLVLASAILLTLGSTWRAATLWLPVHKHRWYRSKACFYIFTFAMELSVTLLWSIVRVDKQFHIPNGAQGPYSYGGGGFVYAGEGRAPNKTEMRNMAPLTHSRGPSLFSNNWGNSRTSLIRSSGVSWGGLTRDEVRPSVAEDGVHVVPYQAFDDDIANLPGGPEDAARLHAADVGITGPGGEMGWNAKTGRWALRPISQSPARPESIRYHV</sequence>
<name>A0A6A7C2S8_9PEZI</name>
<accession>A0A6A7C2S8</accession>
<gene>
    <name evidence="2" type="ORF">K470DRAFT_263448</name>
</gene>
<feature type="transmembrane region" description="Helical" evidence="1">
    <location>
        <begin position="263"/>
        <end position="281"/>
    </location>
</feature>
<evidence type="ECO:0000313" key="3">
    <source>
        <dbReference type="Proteomes" id="UP000799421"/>
    </source>
</evidence>
<organism evidence="2 3">
    <name type="scientific">Piedraia hortae CBS 480.64</name>
    <dbReference type="NCBI Taxonomy" id="1314780"/>
    <lineage>
        <taxon>Eukaryota</taxon>
        <taxon>Fungi</taxon>
        <taxon>Dikarya</taxon>
        <taxon>Ascomycota</taxon>
        <taxon>Pezizomycotina</taxon>
        <taxon>Dothideomycetes</taxon>
        <taxon>Dothideomycetidae</taxon>
        <taxon>Capnodiales</taxon>
        <taxon>Piedraiaceae</taxon>
        <taxon>Piedraia</taxon>
    </lineage>
</organism>